<proteinExistence type="predicted"/>
<dbReference type="Proteomes" id="UP000319143">
    <property type="component" value="Unassembled WGS sequence"/>
</dbReference>
<organism evidence="1 2">
    <name type="scientific">Novipirellula artificiosorum</name>
    <dbReference type="NCBI Taxonomy" id="2528016"/>
    <lineage>
        <taxon>Bacteria</taxon>
        <taxon>Pseudomonadati</taxon>
        <taxon>Planctomycetota</taxon>
        <taxon>Planctomycetia</taxon>
        <taxon>Pirellulales</taxon>
        <taxon>Pirellulaceae</taxon>
        <taxon>Novipirellula</taxon>
    </lineage>
</organism>
<accession>A0A5C6E054</accession>
<name>A0A5C6E054_9BACT</name>
<comment type="caution">
    <text evidence="1">The sequence shown here is derived from an EMBL/GenBank/DDBJ whole genome shotgun (WGS) entry which is preliminary data.</text>
</comment>
<keyword evidence="2" id="KW-1185">Reference proteome</keyword>
<reference evidence="1 2" key="1">
    <citation type="submission" date="2019-02" db="EMBL/GenBank/DDBJ databases">
        <title>Deep-cultivation of Planctomycetes and their phenomic and genomic characterization uncovers novel biology.</title>
        <authorList>
            <person name="Wiegand S."/>
            <person name="Jogler M."/>
            <person name="Boedeker C."/>
            <person name="Pinto D."/>
            <person name="Vollmers J."/>
            <person name="Rivas-Marin E."/>
            <person name="Kohn T."/>
            <person name="Peeters S.H."/>
            <person name="Heuer A."/>
            <person name="Rast P."/>
            <person name="Oberbeckmann S."/>
            <person name="Bunk B."/>
            <person name="Jeske O."/>
            <person name="Meyerdierks A."/>
            <person name="Storesund J.E."/>
            <person name="Kallscheuer N."/>
            <person name="Luecker S."/>
            <person name="Lage O.M."/>
            <person name="Pohl T."/>
            <person name="Merkel B.J."/>
            <person name="Hornburger P."/>
            <person name="Mueller R.-W."/>
            <person name="Bruemmer F."/>
            <person name="Labrenz M."/>
            <person name="Spormann A.M."/>
            <person name="Op Den Camp H."/>
            <person name="Overmann J."/>
            <person name="Amann R."/>
            <person name="Jetten M.S.M."/>
            <person name="Mascher T."/>
            <person name="Medema M.H."/>
            <person name="Devos D.P."/>
            <person name="Kaster A.-K."/>
            <person name="Ovreas L."/>
            <person name="Rohde M."/>
            <person name="Galperin M.Y."/>
            <person name="Jogler C."/>
        </authorList>
    </citation>
    <scope>NUCLEOTIDE SEQUENCE [LARGE SCALE GENOMIC DNA]</scope>
    <source>
        <strain evidence="1 2">Poly41</strain>
    </source>
</reference>
<gene>
    <name evidence="1" type="ORF">Poly41_05740</name>
</gene>
<dbReference type="EMBL" id="SJPV01000001">
    <property type="protein sequence ID" value="TWU42278.1"/>
    <property type="molecule type" value="Genomic_DNA"/>
</dbReference>
<evidence type="ECO:0000313" key="2">
    <source>
        <dbReference type="Proteomes" id="UP000319143"/>
    </source>
</evidence>
<sequence>MMLERTSRCISIAAFCRRFVLNPFEARRWFVPPQGTFRITERTRQARANLETARSFLDVQSNIVRWEDDNEVRCHLARPFISLQRTS</sequence>
<evidence type="ECO:0000313" key="1">
    <source>
        <dbReference type="EMBL" id="TWU42278.1"/>
    </source>
</evidence>
<dbReference type="AlphaFoldDB" id="A0A5C6E054"/>
<protein>
    <submittedName>
        <fullName evidence="1">Uncharacterized protein</fullName>
    </submittedName>
</protein>